<reference evidence="2" key="1">
    <citation type="submission" date="2008-04" db="EMBL/GenBank/DDBJ databases">
        <title>Complete sequence of chromosome of Methylobacterium populi BJ001.</title>
        <authorList>
            <consortium name="US DOE Joint Genome Institute"/>
            <person name="Copeland A."/>
            <person name="Lucas S."/>
            <person name="Lapidus A."/>
            <person name="Glavina del Rio T."/>
            <person name="Dalin E."/>
            <person name="Tice H."/>
            <person name="Bruce D."/>
            <person name="Goodwin L."/>
            <person name="Pitluck S."/>
            <person name="Chertkov O."/>
            <person name="Brettin T."/>
            <person name="Detter J.C."/>
            <person name="Han C."/>
            <person name="Kuske C.R."/>
            <person name="Schmutz J."/>
            <person name="Larimer F."/>
            <person name="Land M."/>
            <person name="Hauser L."/>
            <person name="Kyrpides N."/>
            <person name="Mikhailova N."/>
            <person name="Marx C."/>
            <person name="Richardson P."/>
        </authorList>
    </citation>
    <scope>NUCLEOTIDE SEQUENCE [LARGE SCALE GENOMIC DNA]</scope>
    <source>
        <strain evidence="2">BJ001</strain>
    </source>
</reference>
<evidence type="ECO:0000313" key="3">
    <source>
        <dbReference type="Proteomes" id="UP000007136"/>
    </source>
</evidence>
<dbReference type="AlphaFoldDB" id="B1ZF96"/>
<accession>B1ZF96</accession>
<evidence type="ECO:0000313" key="2">
    <source>
        <dbReference type="EMBL" id="ACB79669.1"/>
    </source>
</evidence>
<dbReference type="OrthoDB" id="7473440at2"/>
<organism evidence="2 3">
    <name type="scientific">Methylorubrum populi (strain ATCC BAA-705 / NCIMB 13946 / BJ001)</name>
    <name type="common">Methylobacterium populi</name>
    <dbReference type="NCBI Taxonomy" id="441620"/>
    <lineage>
        <taxon>Bacteria</taxon>
        <taxon>Pseudomonadati</taxon>
        <taxon>Pseudomonadota</taxon>
        <taxon>Alphaproteobacteria</taxon>
        <taxon>Hyphomicrobiales</taxon>
        <taxon>Methylobacteriaceae</taxon>
        <taxon>Methylorubrum</taxon>
    </lineage>
</organism>
<name>B1ZF96_METPB</name>
<evidence type="ECO:0000256" key="1">
    <source>
        <dbReference type="SAM" id="MobiDB-lite"/>
    </source>
</evidence>
<dbReference type="EMBL" id="CP001029">
    <property type="protein sequence ID" value="ACB79669.1"/>
    <property type="molecule type" value="Genomic_DNA"/>
</dbReference>
<protein>
    <submittedName>
        <fullName evidence="2">Prevent-host-death family protein</fullName>
    </submittedName>
</protein>
<feature type="region of interest" description="Disordered" evidence="1">
    <location>
        <begin position="47"/>
        <end position="74"/>
    </location>
</feature>
<proteinExistence type="predicted"/>
<dbReference type="KEGG" id="mpo:Mpop_1503"/>
<sequence>MRGSVADAEAGETIILTQDGRPIVRIEPIGPRSDQRTRRAVLNDVQGSVRGKASDGPNAARSQDFLYGTDGLPV</sequence>
<dbReference type="eggNOG" id="COG4118">
    <property type="taxonomic scope" value="Bacteria"/>
</dbReference>
<dbReference type="Proteomes" id="UP000007136">
    <property type="component" value="Chromosome"/>
</dbReference>
<dbReference type="RefSeq" id="WP_012453417.1">
    <property type="nucleotide sequence ID" value="NC_010725.1"/>
</dbReference>
<dbReference type="HOGENOM" id="CLU_2506167_0_0_5"/>
<gene>
    <name evidence="2" type="ordered locus">Mpop_1503</name>
</gene>